<protein>
    <submittedName>
        <fullName evidence="1">Haloacid dehalogenase-like hydrolase</fullName>
    </submittedName>
</protein>
<name>A0AC61NPP7_9BACT</name>
<dbReference type="Proteomes" id="UP000826212">
    <property type="component" value="Chromosome"/>
</dbReference>
<keyword evidence="2" id="KW-1185">Reference proteome</keyword>
<evidence type="ECO:0000313" key="1">
    <source>
        <dbReference type="EMBL" id="QZE15695.1"/>
    </source>
</evidence>
<dbReference type="EMBL" id="CP081303">
    <property type="protein sequence ID" value="QZE15695.1"/>
    <property type="molecule type" value="Genomic_DNA"/>
</dbReference>
<accession>A0AC61NPP7</accession>
<reference evidence="1" key="1">
    <citation type="submission" date="2021-08" db="EMBL/GenBank/DDBJ databases">
        <title>Novel anaerobic bacterium isolated from sea squirt in East Sea, Republic of Korea.</title>
        <authorList>
            <person name="Nguyen T.H."/>
            <person name="Li Z."/>
            <person name="Lee Y.-J."/>
            <person name="Ko J."/>
            <person name="Kim S.-G."/>
        </authorList>
    </citation>
    <scope>NUCLEOTIDE SEQUENCE</scope>
    <source>
        <strain evidence="1">KCTC 25031</strain>
    </source>
</reference>
<organism evidence="1 2">
    <name type="scientific">Halosquirtibacter laminarini</name>
    <dbReference type="NCBI Taxonomy" id="3374600"/>
    <lineage>
        <taxon>Bacteria</taxon>
        <taxon>Pseudomonadati</taxon>
        <taxon>Bacteroidota</taxon>
        <taxon>Bacteroidia</taxon>
        <taxon>Marinilabiliales</taxon>
        <taxon>Prolixibacteraceae</taxon>
        <taxon>Halosquirtibacter</taxon>
    </lineage>
</organism>
<sequence>MNFRTRWTLLLAIIIVVLFWTNYTQDVDSESLESWNNTPLKKEILKFIQTASTSIPEEDRIAVFDLDGTLACEAPLWFEMEVAVAGLIDRLNNNPELEGKPIYEYARKLATNPADTSVHNNWVRKNANYLDSMILNAFDGKDCEWYVTYANKYLSTHKNKQYDILYKDMFYQPMLELINLLKENKFTIYIVSGSMQSLLWSICPEVLEIPRTHLIGTRQQLKPVYKNGRRPSFLFKNSKYTPHNNHSGKSINIYSRIGKIPVLAVGNTVGDFGMFHLASGSKYLNMSILINHDDSRREYSYPPYHGKAVPAWQDSLEINEWRRVDMSKEFKVLWMK</sequence>
<gene>
    <name evidence="1" type="ORF">K4L44_07640</name>
</gene>
<proteinExistence type="predicted"/>
<evidence type="ECO:0000313" key="2">
    <source>
        <dbReference type="Proteomes" id="UP000826212"/>
    </source>
</evidence>